<reference evidence="1 2" key="3">
    <citation type="journal article" date="2022" name="Microbiol. Spectr.">
        <title>Folding features and dynamics of 3D genome architecture in plant fungal pathogens.</title>
        <authorList>
            <person name="Xia C."/>
        </authorList>
    </citation>
    <scope>NUCLEOTIDE SEQUENCE [LARGE SCALE GENOMIC DNA]</scope>
    <source>
        <strain evidence="1 2">93-210</strain>
    </source>
</reference>
<reference evidence="2" key="2">
    <citation type="journal article" date="2018" name="Mol. Plant Microbe Interact.">
        <title>Genome sequence resources for the wheat stripe rust pathogen (Puccinia striiformis f. sp. tritici) and the barley stripe rust pathogen (Puccinia striiformis f. sp. hordei).</title>
        <authorList>
            <person name="Xia C."/>
            <person name="Wang M."/>
            <person name="Yin C."/>
            <person name="Cornejo O.E."/>
            <person name="Hulbert S.H."/>
            <person name="Chen X."/>
        </authorList>
    </citation>
    <scope>NUCLEOTIDE SEQUENCE [LARGE SCALE GENOMIC DNA]</scope>
    <source>
        <strain evidence="2">93-210</strain>
    </source>
</reference>
<dbReference type="EMBL" id="CM045876">
    <property type="protein sequence ID" value="KAI7942333.1"/>
    <property type="molecule type" value="Genomic_DNA"/>
</dbReference>
<reference evidence="2" key="1">
    <citation type="journal article" date="2018" name="BMC Genomics">
        <title>Genomic insights into host adaptation between the wheat stripe rust pathogen (Puccinia striiformis f. sp. tritici) and the barley stripe rust pathogen (Puccinia striiformis f. sp. hordei).</title>
        <authorList>
            <person name="Xia C."/>
            <person name="Wang M."/>
            <person name="Yin C."/>
            <person name="Cornejo O.E."/>
            <person name="Hulbert S.H."/>
            <person name="Chen X."/>
        </authorList>
    </citation>
    <scope>NUCLEOTIDE SEQUENCE [LARGE SCALE GENOMIC DNA]</scope>
    <source>
        <strain evidence="2">93-210</strain>
    </source>
</reference>
<keyword evidence="2" id="KW-1185">Reference proteome</keyword>
<protein>
    <submittedName>
        <fullName evidence="1">Uncharacterized protein</fullName>
    </submittedName>
</protein>
<name>A0ACC0E2P4_9BASI</name>
<evidence type="ECO:0000313" key="2">
    <source>
        <dbReference type="Proteomes" id="UP001060170"/>
    </source>
</evidence>
<proteinExistence type="predicted"/>
<evidence type="ECO:0000313" key="1">
    <source>
        <dbReference type="EMBL" id="KAI7942333.1"/>
    </source>
</evidence>
<dbReference type="Proteomes" id="UP001060170">
    <property type="component" value="Chromosome 12"/>
</dbReference>
<accession>A0ACC0E2P4</accession>
<feature type="non-terminal residue" evidence="1">
    <location>
        <position position="180"/>
    </location>
</feature>
<comment type="caution">
    <text evidence="1">The sequence shown here is derived from an EMBL/GenBank/DDBJ whole genome shotgun (WGS) entry which is preliminary data.</text>
</comment>
<organism evidence="1 2">
    <name type="scientific">Puccinia striiformis f. sp. tritici</name>
    <dbReference type="NCBI Taxonomy" id="168172"/>
    <lineage>
        <taxon>Eukaryota</taxon>
        <taxon>Fungi</taxon>
        <taxon>Dikarya</taxon>
        <taxon>Basidiomycota</taxon>
        <taxon>Pucciniomycotina</taxon>
        <taxon>Pucciniomycetes</taxon>
        <taxon>Pucciniales</taxon>
        <taxon>Pucciniaceae</taxon>
        <taxon>Puccinia</taxon>
    </lineage>
</organism>
<sequence>MQLYQTTRTATNPGWKPIQKACLKFCAIYDQLEEHPPLGNNIGTWLDEAKKIYAEQKRSKSLFSFERAWQVLRDAQNFKAENCSTSRRPSHLDTTQSHADSQTTESPANGDSAELKDWIWPPGAHSSKRKLVDNDYRSKKMKFMEASYKELMKRLAEAKRSNNIQAELVESEKKKIDLNL</sequence>
<gene>
    <name evidence="1" type="ORF">MJO28_012360</name>
</gene>